<evidence type="ECO:0000313" key="3">
    <source>
        <dbReference type="Proteomes" id="UP000824540"/>
    </source>
</evidence>
<organism evidence="2 3">
    <name type="scientific">Albula glossodonta</name>
    <name type="common">roundjaw bonefish</name>
    <dbReference type="NCBI Taxonomy" id="121402"/>
    <lineage>
        <taxon>Eukaryota</taxon>
        <taxon>Metazoa</taxon>
        <taxon>Chordata</taxon>
        <taxon>Craniata</taxon>
        <taxon>Vertebrata</taxon>
        <taxon>Euteleostomi</taxon>
        <taxon>Actinopterygii</taxon>
        <taxon>Neopterygii</taxon>
        <taxon>Teleostei</taxon>
        <taxon>Albuliformes</taxon>
        <taxon>Albulidae</taxon>
        <taxon>Albula</taxon>
    </lineage>
</organism>
<proteinExistence type="predicted"/>
<gene>
    <name evidence="2" type="ORF">JZ751_020282</name>
</gene>
<accession>A0A8T2MSM9</accession>
<sequence>MEIENGGLILPHPDHLLEPYPQHRSHDFVQPIKKEVYPGLAVFFQNALIFFSICTPRFPSAHSLPLPPPSYPFPSFLCSLLTPSLSLPALLWTEFLGRVVWDGSLSCALWSVQASCRFWDKVTPPILYLMRPHPAFMLTADLQSPGVWPGGAGSGHSINNHQGDRVRESAELCGSEVRHSHSPSEPRLTEIVPALGYPLGHGREMWGGNYSTPRAAVKLLPAQRDSDCQSCFLFQSMMEKEAGLGVRVSSTRERGRERDRAGGAPLQRQRESVCVCEQGWGSSTSDRERDRAGGAPLQRERERSRAGELLSRERV</sequence>
<feature type="compositionally biased region" description="Basic and acidic residues" evidence="1">
    <location>
        <begin position="250"/>
        <end position="261"/>
    </location>
</feature>
<protein>
    <submittedName>
        <fullName evidence="2">Uncharacterized protein</fullName>
    </submittedName>
</protein>
<dbReference type="EMBL" id="JAFBMS010000389">
    <property type="protein sequence ID" value="KAG9331084.1"/>
    <property type="molecule type" value="Genomic_DNA"/>
</dbReference>
<keyword evidence="3" id="KW-1185">Reference proteome</keyword>
<feature type="compositionally biased region" description="Basic and acidic residues" evidence="1">
    <location>
        <begin position="285"/>
        <end position="315"/>
    </location>
</feature>
<evidence type="ECO:0000256" key="1">
    <source>
        <dbReference type="SAM" id="MobiDB-lite"/>
    </source>
</evidence>
<dbReference type="Proteomes" id="UP000824540">
    <property type="component" value="Unassembled WGS sequence"/>
</dbReference>
<feature type="region of interest" description="Disordered" evidence="1">
    <location>
        <begin position="244"/>
        <end position="315"/>
    </location>
</feature>
<comment type="caution">
    <text evidence="2">The sequence shown here is derived from an EMBL/GenBank/DDBJ whole genome shotgun (WGS) entry which is preliminary data.</text>
</comment>
<evidence type="ECO:0000313" key="2">
    <source>
        <dbReference type="EMBL" id="KAG9331084.1"/>
    </source>
</evidence>
<dbReference type="AlphaFoldDB" id="A0A8T2MSM9"/>
<name>A0A8T2MSM9_9TELE</name>
<reference evidence="2" key="1">
    <citation type="thesis" date="2021" institute="BYU ScholarsArchive" country="Provo, UT, USA">
        <title>Applications of and Algorithms for Genome Assembly and Genomic Analyses with an Emphasis on Marine Teleosts.</title>
        <authorList>
            <person name="Pickett B.D."/>
        </authorList>
    </citation>
    <scope>NUCLEOTIDE SEQUENCE</scope>
    <source>
        <strain evidence="2">HI-2016</strain>
    </source>
</reference>